<name>A0ABT7EJ82_9GAMM</name>
<dbReference type="RefSeq" id="WP_284136920.1">
    <property type="nucleotide sequence ID" value="NZ_JASJUT010000003.1"/>
</dbReference>
<evidence type="ECO:0000313" key="1">
    <source>
        <dbReference type="EMBL" id="MDK2595110.1"/>
    </source>
</evidence>
<keyword evidence="2" id="KW-1185">Reference proteome</keyword>
<evidence type="ECO:0008006" key="3">
    <source>
        <dbReference type="Google" id="ProtNLM"/>
    </source>
</evidence>
<dbReference type="Proteomes" id="UP001231915">
    <property type="component" value="Unassembled WGS sequence"/>
</dbReference>
<dbReference type="InterPro" id="IPR029032">
    <property type="entry name" value="AhpD-like"/>
</dbReference>
<evidence type="ECO:0000313" key="2">
    <source>
        <dbReference type="Proteomes" id="UP001231915"/>
    </source>
</evidence>
<gene>
    <name evidence="1" type="ORF">QNM18_08670</name>
</gene>
<organism evidence="1 2">
    <name type="scientific">Pseudoalteromonas obscura</name>
    <dbReference type="NCBI Taxonomy" id="3048491"/>
    <lineage>
        <taxon>Bacteria</taxon>
        <taxon>Pseudomonadati</taxon>
        <taxon>Pseudomonadota</taxon>
        <taxon>Gammaproteobacteria</taxon>
        <taxon>Alteromonadales</taxon>
        <taxon>Pseudoalteromonadaceae</taxon>
        <taxon>Pseudoalteromonas</taxon>
    </lineage>
</organism>
<dbReference type="EMBL" id="JASJUT010000003">
    <property type="protein sequence ID" value="MDK2595110.1"/>
    <property type="molecule type" value="Genomic_DNA"/>
</dbReference>
<reference evidence="1 2" key="1">
    <citation type="submission" date="2023-05" db="EMBL/GenBank/DDBJ databases">
        <title>Pseudoalteromonas ardens sp. nov., Pseudoalteromonas obscura sp. nov., and Pseudoalteromonas umbrosa sp. nov., isolated from the coral Montipora capitata.</title>
        <authorList>
            <person name="Thomas E.M."/>
            <person name="Smith E.M."/>
            <person name="Papke E."/>
            <person name="Shlafstein M.D."/>
            <person name="Oline D.K."/>
            <person name="Videau P."/>
            <person name="Saw J.H."/>
            <person name="Strangman W.K."/>
            <person name="Ushijima B."/>
        </authorList>
    </citation>
    <scope>NUCLEOTIDE SEQUENCE [LARGE SCALE GENOMIC DNA]</scope>
    <source>
        <strain evidence="1 2">P94</strain>
    </source>
</reference>
<accession>A0ABT7EJ82</accession>
<dbReference type="Gene3D" id="1.20.1290.10">
    <property type="entry name" value="AhpD-like"/>
    <property type="match status" value="1"/>
</dbReference>
<comment type="caution">
    <text evidence="1">The sequence shown here is derived from an EMBL/GenBank/DDBJ whole genome shotgun (WGS) entry which is preliminary data.</text>
</comment>
<proteinExistence type="predicted"/>
<sequence>MPVQQLLYQDASLRVCELYDAILEQFKLEHLPNWALYLGNDYSSLKVTCAIWADLYQNGTLPVLLKELIMFTVSREQASPYCAELHAYNTLFLAKNLDYDALIEIVDNKSQGVVPDQYHCAITVAKNRSQGLCNFVIDDQASLLSCGFNQAQVVEIMATCAHAMFLSTLTLALNIPIDPDKKVPGFRLK</sequence>
<protein>
    <recommendedName>
        <fullName evidence="3">Carboxymuconolactone decarboxylase-like domain-containing protein</fullName>
    </recommendedName>
</protein>
<dbReference type="SUPFAM" id="SSF69118">
    <property type="entry name" value="AhpD-like"/>
    <property type="match status" value="1"/>
</dbReference>